<reference evidence="1" key="1">
    <citation type="submission" date="2014-11" db="EMBL/GenBank/DDBJ databases">
        <authorList>
            <person name="Amaro Gonzalez C."/>
        </authorList>
    </citation>
    <scope>NUCLEOTIDE SEQUENCE</scope>
</reference>
<dbReference type="AlphaFoldDB" id="A0A0E9U7M4"/>
<proteinExistence type="predicted"/>
<protein>
    <submittedName>
        <fullName evidence="1">Uncharacterized protein</fullName>
    </submittedName>
</protein>
<evidence type="ECO:0000313" key="1">
    <source>
        <dbReference type="EMBL" id="JAH61836.1"/>
    </source>
</evidence>
<organism evidence="1">
    <name type="scientific">Anguilla anguilla</name>
    <name type="common">European freshwater eel</name>
    <name type="synonym">Muraena anguilla</name>
    <dbReference type="NCBI Taxonomy" id="7936"/>
    <lineage>
        <taxon>Eukaryota</taxon>
        <taxon>Metazoa</taxon>
        <taxon>Chordata</taxon>
        <taxon>Craniata</taxon>
        <taxon>Vertebrata</taxon>
        <taxon>Euteleostomi</taxon>
        <taxon>Actinopterygii</taxon>
        <taxon>Neopterygii</taxon>
        <taxon>Teleostei</taxon>
        <taxon>Anguilliformes</taxon>
        <taxon>Anguillidae</taxon>
        <taxon>Anguilla</taxon>
    </lineage>
</organism>
<name>A0A0E9U7M4_ANGAN</name>
<reference evidence="1" key="2">
    <citation type="journal article" date="2015" name="Fish Shellfish Immunol.">
        <title>Early steps in the European eel (Anguilla anguilla)-Vibrio vulnificus interaction in the gills: Role of the RtxA13 toxin.</title>
        <authorList>
            <person name="Callol A."/>
            <person name="Pajuelo D."/>
            <person name="Ebbesson L."/>
            <person name="Teles M."/>
            <person name="MacKenzie S."/>
            <person name="Amaro C."/>
        </authorList>
    </citation>
    <scope>NUCLEOTIDE SEQUENCE</scope>
</reference>
<dbReference type="EMBL" id="GBXM01046741">
    <property type="protein sequence ID" value="JAH61836.1"/>
    <property type="molecule type" value="Transcribed_RNA"/>
</dbReference>
<sequence length="32" mass="3825">MAQPVQTHNKSYNRQQYTPIANNSRFGYHFLI</sequence>
<accession>A0A0E9U7M4</accession>